<dbReference type="Pfam" id="PF00304">
    <property type="entry name" value="Gamma-thionin"/>
    <property type="match status" value="1"/>
</dbReference>
<dbReference type="STRING" id="3827.A0A3Q7XV50"/>
<evidence type="ECO:0000256" key="4">
    <source>
        <dbReference type="ARBA" id="ARBA00023157"/>
    </source>
</evidence>
<dbReference type="InterPro" id="IPR036574">
    <property type="entry name" value="Scorpion_toxin-like_sf"/>
</dbReference>
<dbReference type="OrthoDB" id="683455at2759"/>
<organism evidence="7 8">
    <name type="scientific">Cicer arietinum</name>
    <name type="common">Chickpea</name>
    <name type="synonym">Garbanzo</name>
    <dbReference type="NCBI Taxonomy" id="3827"/>
    <lineage>
        <taxon>Eukaryota</taxon>
        <taxon>Viridiplantae</taxon>
        <taxon>Streptophyta</taxon>
        <taxon>Embryophyta</taxon>
        <taxon>Tracheophyta</taxon>
        <taxon>Spermatophyta</taxon>
        <taxon>Magnoliopsida</taxon>
        <taxon>eudicotyledons</taxon>
        <taxon>Gunneridae</taxon>
        <taxon>Pentapetalae</taxon>
        <taxon>rosids</taxon>
        <taxon>fabids</taxon>
        <taxon>Fabales</taxon>
        <taxon>Fabaceae</taxon>
        <taxon>Papilionoideae</taxon>
        <taxon>50 kb inversion clade</taxon>
        <taxon>NPAAA clade</taxon>
        <taxon>Hologalegina</taxon>
        <taxon>IRL clade</taxon>
        <taxon>Cicereae</taxon>
        <taxon>Cicer</taxon>
    </lineage>
</organism>
<evidence type="ECO:0000256" key="2">
    <source>
        <dbReference type="ARBA" id="ARBA00022577"/>
    </source>
</evidence>
<feature type="domain" description="Knottins-like" evidence="6">
    <location>
        <begin position="33"/>
        <end position="80"/>
    </location>
</feature>
<evidence type="ECO:0000259" key="6">
    <source>
        <dbReference type="SMART" id="SM00505"/>
    </source>
</evidence>
<proteinExistence type="predicted"/>
<keyword evidence="1" id="KW-0929">Antimicrobial</keyword>
<evidence type="ECO:0000313" key="9">
    <source>
        <dbReference type="RefSeq" id="XP_027192175.1"/>
    </source>
</evidence>
<keyword evidence="4" id="KW-1015">Disulfide bond</keyword>
<dbReference type="AlphaFoldDB" id="A0A3Q7XV50"/>
<evidence type="ECO:0000313" key="7">
    <source>
        <dbReference type="Proteomes" id="UP000087171"/>
    </source>
</evidence>
<gene>
    <name evidence="8" type="primary">LOC113787571</name>
    <name evidence="9" type="synonym">LOC113787572</name>
</gene>
<dbReference type="InterPro" id="IPR003614">
    <property type="entry name" value="Knottins"/>
</dbReference>
<reference evidence="7" key="1">
    <citation type="journal article" date="2013" name="Nat. Biotechnol.">
        <title>Draft genome sequence of chickpea (Cicer arietinum) provides a resource for trait improvement.</title>
        <authorList>
            <person name="Varshney R.K."/>
            <person name="Song C."/>
            <person name="Saxena R.K."/>
            <person name="Azam S."/>
            <person name="Yu S."/>
            <person name="Sharpe A.G."/>
            <person name="Cannon S."/>
            <person name="Baek J."/>
            <person name="Rosen B.D."/>
            <person name="Tar'an B."/>
            <person name="Millan T."/>
            <person name="Zhang X."/>
            <person name="Ramsay L.D."/>
            <person name="Iwata A."/>
            <person name="Wang Y."/>
            <person name="Nelson W."/>
            <person name="Farmer A.D."/>
            <person name="Gaur P.M."/>
            <person name="Soderlund C."/>
            <person name="Penmetsa R.V."/>
            <person name="Xu C."/>
            <person name="Bharti A.K."/>
            <person name="He W."/>
            <person name="Winter P."/>
            <person name="Zhao S."/>
            <person name="Hane J.K."/>
            <person name="Carrasquilla-Garcia N."/>
            <person name="Condie J.A."/>
            <person name="Upadhyaya H.D."/>
            <person name="Luo M.C."/>
            <person name="Thudi M."/>
            <person name="Gowda C.L."/>
            <person name="Singh N.P."/>
            <person name="Lichtenzveig J."/>
            <person name="Gali K.K."/>
            <person name="Rubio J."/>
            <person name="Nadarajan N."/>
            <person name="Dolezel J."/>
            <person name="Bansal K.C."/>
            <person name="Xu X."/>
            <person name="Edwards D."/>
            <person name="Zhang G."/>
            <person name="Kahl G."/>
            <person name="Gil J."/>
            <person name="Singh K.B."/>
            <person name="Datta S.K."/>
            <person name="Jackson S.A."/>
            <person name="Wang J."/>
            <person name="Cook D.R."/>
        </authorList>
    </citation>
    <scope>NUCLEOTIDE SEQUENCE [LARGE SCALE GENOMIC DNA]</scope>
    <source>
        <strain evidence="7">cv. CDC Frontier</strain>
    </source>
</reference>
<evidence type="ECO:0000256" key="1">
    <source>
        <dbReference type="ARBA" id="ARBA00022529"/>
    </source>
</evidence>
<feature type="signal peptide" evidence="5">
    <location>
        <begin position="1"/>
        <end position="31"/>
    </location>
</feature>
<keyword evidence="7" id="KW-1185">Reference proteome</keyword>
<dbReference type="GO" id="GO:0050832">
    <property type="term" value="P:defense response to fungus"/>
    <property type="evidence" value="ECO:0007669"/>
    <property type="project" value="UniProtKB-KW"/>
</dbReference>
<dbReference type="SMART" id="SM00505">
    <property type="entry name" value="Knot1"/>
    <property type="match status" value="1"/>
</dbReference>
<dbReference type="InterPro" id="IPR008176">
    <property type="entry name" value="Defensin_plant"/>
</dbReference>
<keyword evidence="3 5" id="KW-0732">Signal</keyword>
<dbReference type="CDD" id="cd00107">
    <property type="entry name" value="Knot1"/>
    <property type="match status" value="1"/>
</dbReference>
<reference evidence="8 9" key="2">
    <citation type="submission" date="2025-04" db="UniProtKB">
        <authorList>
            <consortium name="RefSeq"/>
        </authorList>
    </citation>
    <scope>IDENTIFICATION</scope>
    <source>
        <tissue evidence="8 9">Etiolated seedlings</tissue>
    </source>
</reference>
<dbReference type="SUPFAM" id="SSF57095">
    <property type="entry name" value="Scorpion toxin-like"/>
    <property type="match status" value="1"/>
</dbReference>
<dbReference type="PANTHER" id="PTHR33147:SF106">
    <property type="entry name" value="DEFENSIN-LIKE PROTEIN 11"/>
    <property type="match status" value="1"/>
</dbReference>
<dbReference type="PANTHER" id="PTHR33147">
    <property type="entry name" value="DEFENSIN-LIKE PROTEIN 1"/>
    <property type="match status" value="1"/>
</dbReference>
<dbReference type="RefSeq" id="XP_027192175.1">
    <property type="nucleotide sequence ID" value="XM_027336374.1"/>
</dbReference>
<dbReference type="GO" id="GO:0031640">
    <property type="term" value="P:killing of cells of another organism"/>
    <property type="evidence" value="ECO:0007669"/>
    <property type="project" value="UniProtKB-KW"/>
</dbReference>
<protein>
    <submittedName>
        <fullName evidence="8 9">Defensin Ec-AMP-D1-like</fullName>
    </submittedName>
</protein>
<dbReference type="Proteomes" id="UP000087171">
    <property type="component" value="Chromosome Ca7"/>
</dbReference>
<keyword evidence="2" id="KW-0295">Fungicide</keyword>
<evidence type="ECO:0000256" key="3">
    <source>
        <dbReference type="ARBA" id="ARBA00022729"/>
    </source>
</evidence>
<evidence type="ECO:0000256" key="5">
    <source>
        <dbReference type="SAM" id="SignalP"/>
    </source>
</evidence>
<sequence length="80" mass="8687">MARLVSSVSTIFIMFLLLAVIEMGANMVAEARSCESKSVSYKGLCVFDRNCALVCRTENFVGGHCKGFAFGSTCICYKPC</sequence>
<name>A0A3Q7XV50_CICAR</name>
<evidence type="ECO:0000313" key="8">
    <source>
        <dbReference type="RefSeq" id="XP_027192173.1"/>
    </source>
</evidence>
<feature type="chain" id="PRO_5044599564" evidence="5">
    <location>
        <begin position="32"/>
        <end position="80"/>
    </location>
</feature>
<dbReference type="RefSeq" id="XP_027192173.1">
    <property type="nucleotide sequence ID" value="XM_027336372.1"/>
</dbReference>
<accession>A0A3Q7XV50</accession>
<dbReference type="PRINTS" id="PR00288">
    <property type="entry name" value="PUROTHIONIN"/>
</dbReference>
<dbReference type="PROSITE" id="PS00940">
    <property type="entry name" value="GAMMA_THIONIN"/>
    <property type="match status" value="1"/>
</dbReference>
<dbReference type="Gene3D" id="3.30.30.10">
    <property type="entry name" value="Knottin, scorpion toxin-like"/>
    <property type="match status" value="1"/>
</dbReference>